<proteinExistence type="predicted"/>
<dbReference type="Proteomes" id="UP000000591">
    <property type="component" value="Chromosome V"/>
</dbReference>
<feature type="region of interest" description="Disordered" evidence="1">
    <location>
        <begin position="130"/>
        <end position="156"/>
    </location>
</feature>
<reference evidence="2 3" key="1">
    <citation type="journal article" date="2004" name="Science">
        <title>The Ashbya gossypii genome as a tool for mapping the ancient Saccharomyces cerevisiae genome.</title>
        <authorList>
            <person name="Dietrich F.S."/>
            <person name="Voegeli S."/>
            <person name="Brachat S."/>
            <person name="Lerch A."/>
            <person name="Gates K."/>
            <person name="Steiner S."/>
            <person name="Mohr C."/>
            <person name="Pohlmann R."/>
            <person name="Luedi P."/>
            <person name="Choi S."/>
            <person name="Wing R.A."/>
            <person name="Flavier A."/>
            <person name="Gaffney T.D."/>
            <person name="Philippsen P."/>
        </authorList>
    </citation>
    <scope>NUCLEOTIDE SEQUENCE [LARGE SCALE GENOMIC DNA]</scope>
    <source>
        <strain evidence="3">ATCC 10895 / CBS 109.51 / FGSC 9923 / NRRL Y-1056</strain>
    </source>
</reference>
<evidence type="ECO:0000313" key="2">
    <source>
        <dbReference type="EMBL" id="AAS52445.1"/>
    </source>
</evidence>
<name>Q758K2_EREGS</name>
<reference evidence="3" key="2">
    <citation type="journal article" date="2013" name="G3 (Bethesda)">
        <title>Genomes of Ashbya fungi isolated from insects reveal four mating-type loci, numerous translocations, lack of transposons, and distinct gene duplications.</title>
        <authorList>
            <person name="Dietrich F.S."/>
            <person name="Voegeli S."/>
            <person name="Kuo S."/>
            <person name="Philippsen P."/>
        </authorList>
    </citation>
    <scope>GENOME REANNOTATION</scope>
    <source>
        <strain evidence="3">ATCC 10895 / CBS 109.51 / FGSC 9923 / NRRL Y-1056</strain>
    </source>
</reference>
<evidence type="ECO:0000256" key="1">
    <source>
        <dbReference type="SAM" id="MobiDB-lite"/>
    </source>
</evidence>
<gene>
    <name evidence="2" type="ORF">AGOS_AEL240C</name>
</gene>
<dbReference type="OMA" id="IRTRWIV"/>
<dbReference type="RefSeq" id="NP_984621.1">
    <property type="nucleotide sequence ID" value="NM_209974.1"/>
</dbReference>
<keyword evidence="3" id="KW-1185">Reference proteome</keyword>
<accession>Q758K2</accession>
<organism evidence="2 3">
    <name type="scientific">Eremothecium gossypii (strain ATCC 10895 / CBS 109.51 / FGSC 9923 / NRRL Y-1056)</name>
    <name type="common">Yeast</name>
    <name type="synonym">Ashbya gossypii</name>
    <dbReference type="NCBI Taxonomy" id="284811"/>
    <lineage>
        <taxon>Eukaryota</taxon>
        <taxon>Fungi</taxon>
        <taxon>Dikarya</taxon>
        <taxon>Ascomycota</taxon>
        <taxon>Saccharomycotina</taxon>
        <taxon>Saccharomycetes</taxon>
        <taxon>Saccharomycetales</taxon>
        <taxon>Saccharomycetaceae</taxon>
        <taxon>Eremothecium</taxon>
    </lineage>
</organism>
<dbReference type="KEGG" id="ago:AGOS_AEL240C"/>
<dbReference type="GeneID" id="4620803"/>
<evidence type="ECO:0000313" key="3">
    <source>
        <dbReference type="Proteomes" id="UP000000591"/>
    </source>
</evidence>
<sequence length="156" mass="17974">MGAAQAGGAFKMKRPAVDPAGIATYKRQRLVADLENLRISEVPAARAAVVDSAGRGHGNALLADRIRDQVWEVLQRPRGEAALQQRMCRQIWQDTYNSHMQVVRWVDWPARMFQIWLRWWQSQGTESSDVEMATDYESYEEEETPMDVDEDGDWKY</sequence>
<dbReference type="AlphaFoldDB" id="Q758K2"/>
<dbReference type="FunCoup" id="Q758K2">
    <property type="interactions" value="34"/>
</dbReference>
<dbReference type="OrthoDB" id="4070021at2759"/>
<dbReference type="InParanoid" id="Q758K2"/>
<protein>
    <submittedName>
        <fullName evidence="2">AEL240Cp</fullName>
    </submittedName>
</protein>
<dbReference type="HOGENOM" id="CLU_138673_0_0_1"/>
<dbReference type="EMBL" id="AE016818">
    <property type="protein sequence ID" value="AAS52445.1"/>
    <property type="molecule type" value="Genomic_DNA"/>
</dbReference>